<evidence type="ECO:0000313" key="2">
    <source>
        <dbReference type="Proteomes" id="UP001151760"/>
    </source>
</evidence>
<gene>
    <name evidence="1" type="ORF">Tco_0878891</name>
</gene>
<protein>
    <submittedName>
        <fullName evidence="1">Uncharacterized protein</fullName>
    </submittedName>
</protein>
<keyword evidence="2" id="KW-1185">Reference proteome</keyword>
<organism evidence="1 2">
    <name type="scientific">Tanacetum coccineum</name>
    <dbReference type="NCBI Taxonomy" id="301880"/>
    <lineage>
        <taxon>Eukaryota</taxon>
        <taxon>Viridiplantae</taxon>
        <taxon>Streptophyta</taxon>
        <taxon>Embryophyta</taxon>
        <taxon>Tracheophyta</taxon>
        <taxon>Spermatophyta</taxon>
        <taxon>Magnoliopsida</taxon>
        <taxon>eudicotyledons</taxon>
        <taxon>Gunneridae</taxon>
        <taxon>Pentapetalae</taxon>
        <taxon>asterids</taxon>
        <taxon>campanulids</taxon>
        <taxon>Asterales</taxon>
        <taxon>Asteraceae</taxon>
        <taxon>Asteroideae</taxon>
        <taxon>Anthemideae</taxon>
        <taxon>Anthemidinae</taxon>
        <taxon>Tanacetum</taxon>
    </lineage>
</organism>
<dbReference type="EMBL" id="BQNB010013780">
    <property type="protein sequence ID" value="GJT20185.1"/>
    <property type="molecule type" value="Genomic_DNA"/>
</dbReference>
<reference evidence="1" key="1">
    <citation type="journal article" date="2022" name="Int. J. Mol. Sci.">
        <title>Draft Genome of Tanacetum Coccineum: Genomic Comparison of Closely Related Tanacetum-Family Plants.</title>
        <authorList>
            <person name="Yamashiro T."/>
            <person name="Shiraishi A."/>
            <person name="Nakayama K."/>
            <person name="Satake H."/>
        </authorList>
    </citation>
    <scope>NUCLEOTIDE SEQUENCE</scope>
</reference>
<dbReference type="Proteomes" id="UP001151760">
    <property type="component" value="Unassembled WGS sequence"/>
</dbReference>
<evidence type="ECO:0000313" key="1">
    <source>
        <dbReference type="EMBL" id="GJT20185.1"/>
    </source>
</evidence>
<comment type="caution">
    <text evidence="1">The sequence shown here is derived from an EMBL/GenBank/DDBJ whole genome shotgun (WGS) entry which is preliminary data.</text>
</comment>
<name>A0ABQ5BZ42_9ASTR</name>
<reference evidence="1" key="2">
    <citation type="submission" date="2022-01" db="EMBL/GenBank/DDBJ databases">
        <authorList>
            <person name="Yamashiro T."/>
            <person name="Shiraishi A."/>
            <person name="Satake H."/>
            <person name="Nakayama K."/>
        </authorList>
    </citation>
    <scope>NUCLEOTIDE SEQUENCE</scope>
</reference>
<accession>A0ABQ5BZ42</accession>
<proteinExistence type="predicted"/>
<sequence>MAAPLSLLEELARAAESNVTKDQLIVLFEREVAEDVEKIMDFRRLSTELRIQTSQPLIQIKMGIRFRLFYQIFRFRCANQIQIYSLLINKQHLTIRRRDGYVAELRASRSCDDTLGTIEMLSGMLLDDMEKASRLLLMARET</sequence>